<proteinExistence type="predicted"/>
<feature type="transmembrane region" description="Helical" evidence="1">
    <location>
        <begin position="53"/>
        <end position="79"/>
    </location>
</feature>
<keyword evidence="1" id="KW-0472">Membrane</keyword>
<keyword evidence="3" id="KW-1185">Reference proteome</keyword>
<organism evidence="2 3">
    <name type="scientific">Pseudarthrobacter psychrotolerans</name>
    <dbReference type="NCBI Taxonomy" id="2697569"/>
    <lineage>
        <taxon>Bacteria</taxon>
        <taxon>Bacillati</taxon>
        <taxon>Actinomycetota</taxon>
        <taxon>Actinomycetes</taxon>
        <taxon>Micrococcales</taxon>
        <taxon>Micrococcaceae</taxon>
        <taxon>Pseudarthrobacter</taxon>
    </lineage>
</organism>
<evidence type="ECO:0000313" key="2">
    <source>
        <dbReference type="EMBL" id="QHK22491.1"/>
    </source>
</evidence>
<dbReference type="AlphaFoldDB" id="A0A6P1NYZ5"/>
<feature type="transmembrane region" description="Helical" evidence="1">
    <location>
        <begin position="12"/>
        <end position="32"/>
    </location>
</feature>
<accession>A0A6P1NYZ5</accession>
<dbReference type="InterPro" id="IPR058061">
    <property type="entry name" value="SCO4848-like"/>
</dbReference>
<reference evidence="2 3" key="1">
    <citation type="submission" date="2020-01" db="EMBL/GenBank/DDBJ databases">
        <title>Pseudarthrobacter psychrotolerans sp. nov., isolated from antarctic soil.</title>
        <authorList>
            <person name="Shin Y."/>
            <person name="Park W."/>
        </authorList>
    </citation>
    <scope>NUCLEOTIDE SEQUENCE [LARGE SCALE GENOMIC DNA]</scope>
    <source>
        <strain evidence="2 3">YJ56</strain>
    </source>
</reference>
<dbReference type="EMBL" id="CP047898">
    <property type="protein sequence ID" value="QHK22491.1"/>
    <property type="molecule type" value="Genomic_DNA"/>
</dbReference>
<dbReference type="PROSITE" id="PS51257">
    <property type="entry name" value="PROKAR_LIPOPROTEIN"/>
    <property type="match status" value="1"/>
</dbReference>
<dbReference type="Proteomes" id="UP000464186">
    <property type="component" value="Chromosome"/>
</dbReference>
<sequence length="80" mass="8478">MARKPLAHAAPLFAACLLIIAGVWSLVVWPQFLRRVMKDPRARDAAGKATKFLTVHVVLVSISMVLGAATAVIGIMGLLG</sequence>
<name>A0A6P1NYZ5_9MICC</name>
<gene>
    <name evidence="2" type="ORF">GU243_22775</name>
</gene>
<dbReference type="Pfam" id="PF26606">
    <property type="entry name" value="SCO4848"/>
    <property type="match status" value="1"/>
</dbReference>
<keyword evidence="1" id="KW-1133">Transmembrane helix</keyword>
<keyword evidence="1" id="KW-0812">Transmembrane</keyword>
<dbReference type="NCBIfam" id="NF046117">
    <property type="entry name" value="SCO4848_fam"/>
    <property type="match status" value="1"/>
</dbReference>
<dbReference type="KEGG" id="psey:GU243_22775"/>
<evidence type="ECO:0000313" key="3">
    <source>
        <dbReference type="Proteomes" id="UP000464186"/>
    </source>
</evidence>
<evidence type="ECO:0000256" key="1">
    <source>
        <dbReference type="SAM" id="Phobius"/>
    </source>
</evidence>
<protein>
    <submittedName>
        <fullName evidence="2">Uncharacterized protein</fullName>
    </submittedName>
</protein>